<dbReference type="GO" id="GO:0045259">
    <property type="term" value="C:proton-transporting ATP synthase complex"/>
    <property type="evidence" value="ECO:0007669"/>
    <property type="project" value="UniProtKB-KW"/>
</dbReference>
<evidence type="ECO:0000313" key="14">
    <source>
        <dbReference type="EMBL" id="AKO65799.1"/>
    </source>
</evidence>
<comment type="subcellular location">
    <subcellularLocation>
        <location evidence="12 13">Cell membrane</location>
        <topology evidence="12 13">Multi-pass membrane protein</topology>
    </subcellularLocation>
    <subcellularLocation>
        <location evidence="1">Membrane</location>
        <topology evidence="1">Multi-pass membrane protein</topology>
    </subcellularLocation>
</comment>
<name>A0A0H4IZ83_9PROT</name>
<evidence type="ECO:0000256" key="11">
    <source>
        <dbReference type="ARBA" id="ARBA00023310"/>
    </source>
</evidence>
<dbReference type="GO" id="GO:0016787">
    <property type="term" value="F:hydrolase activity"/>
    <property type="evidence" value="ECO:0007669"/>
    <property type="project" value="UniProtKB-KW"/>
</dbReference>
<feature type="transmembrane region" description="Helical" evidence="12">
    <location>
        <begin position="239"/>
        <end position="261"/>
    </location>
</feature>
<accession>A0A0H4IZ83</accession>
<dbReference type="InterPro" id="IPR045082">
    <property type="entry name" value="ATP_syn_F0_a_bact/chloroplast"/>
</dbReference>
<dbReference type="HAMAP" id="MF_01393">
    <property type="entry name" value="ATP_synth_a_bact"/>
    <property type="match status" value="1"/>
</dbReference>
<evidence type="ECO:0000256" key="2">
    <source>
        <dbReference type="ARBA" id="ARBA00006810"/>
    </source>
</evidence>
<dbReference type="OrthoDB" id="9789241at2"/>
<evidence type="ECO:0000256" key="12">
    <source>
        <dbReference type="HAMAP-Rule" id="MF_01393"/>
    </source>
</evidence>
<keyword evidence="5 12" id="KW-0138">CF(0)</keyword>
<evidence type="ECO:0000256" key="1">
    <source>
        <dbReference type="ARBA" id="ARBA00004141"/>
    </source>
</evidence>
<evidence type="ECO:0000256" key="8">
    <source>
        <dbReference type="ARBA" id="ARBA00022989"/>
    </source>
</evidence>
<comment type="similarity">
    <text evidence="2 12 13">Belongs to the ATPase A chain family.</text>
</comment>
<dbReference type="SUPFAM" id="SSF81336">
    <property type="entry name" value="F1F0 ATP synthase subunit A"/>
    <property type="match status" value="1"/>
</dbReference>
<feature type="transmembrane region" description="Helical" evidence="12">
    <location>
        <begin position="211"/>
        <end position="233"/>
    </location>
</feature>
<evidence type="ECO:0000256" key="5">
    <source>
        <dbReference type="ARBA" id="ARBA00022547"/>
    </source>
</evidence>
<organism evidence="14 15">
    <name type="scientific">Methylophilales bacterium MBRS-H7</name>
    <dbReference type="NCBI Taxonomy" id="1623450"/>
    <lineage>
        <taxon>Bacteria</taxon>
        <taxon>Pseudomonadati</taxon>
        <taxon>Pseudomonadota</taxon>
        <taxon>Betaproteobacteria</taxon>
        <taxon>Nitrosomonadales</taxon>
        <taxon>OM43 clade</taxon>
    </lineage>
</organism>
<protein>
    <recommendedName>
        <fullName evidence="12 13">ATP synthase subunit a</fullName>
    </recommendedName>
    <alternativeName>
        <fullName evidence="12">ATP synthase F0 sector subunit a</fullName>
    </alternativeName>
    <alternativeName>
        <fullName evidence="12">F-ATPase subunit 6</fullName>
    </alternativeName>
</protein>
<sequence length="268" mass="29792">MADSYGSPNEYIGHHLAFNELSIGDTPFWTLNLDSVVVSIILGVLTIGFIWWFARKATSDVPTKTQAFVELIFTFIDNQVKATFHGDRHSFVAPAAMTVFLWVFMMNAMDFLPIDIMATILGWFGIHEWRNVPTADVNTTFALALGVWFLMIFFGIKVKGLGGWLHELFCAPFGSSPFVWPANFIFNLIEYVSKPLSHSLRLFGNMYAGEVIFLLIAMLAGFSGVAGTAGSVLLGAGWAIFHILIVTLQAYVFMMLTVVYLSMAHEGH</sequence>
<keyword evidence="11 12" id="KW-0066">ATP synthesis</keyword>
<dbReference type="NCBIfam" id="TIGR01131">
    <property type="entry name" value="ATP_synt_6_or_A"/>
    <property type="match status" value="1"/>
</dbReference>
<feature type="transmembrane region" description="Helical" evidence="12">
    <location>
        <begin position="99"/>
        <end position="126"/>
    </location>
</feature>
<proteinExistence type="inferred from homology"/>
<dbReference type="PANTHER" id="PTHR42823">
    <property type="entry name" value="ATP SYNTHASE SUBUNIT A, CHLOROPLASTIC"/>
    <property type="match status" value="1"/>
</dbReference>
<dbReference type="PATRIC" id="fig|1623450.3.peg.694"/>
<comment type="function">
    <text evidence="12 13">Key component of the proton channel; it plays a direct role in the translocation of protons across the membrane.</text>
</comment>
<dbReference type="InterPro" id="IPR023011">
    <property type="entry name" value="ATP_synth_F0_asu_AS"/>
</dbReference>
<keyword evidence="10 12" id="KW-0472">Membrane</keyword>
<dbReference type="Pfam" id="PF00119">
    <property type="entry name" value="ATP-synt_A"/>
    <property type="match status" value="1"/>
</dbReference>
<evidence type="ECO:0000256" key="3">
    <source>
        <dbReference type="ARBA" id="ARBA00022448"/>
    </source>
</evidence>
<dbReference type="PANTHER" id="PTHR42823:SF3">
    <property type="entry name" value="ATP SYNTHASE SUBUNIT A, CHLOROPLASTIC"/>
    <property type="match status" value="1"/>
</dbReference>
<dbReference type="EMBL" id="CP011002">
    <property type="protein sequence ID" value="AKO65799.1"/>
    <property type="molecule type" value="Genomic_DNA"/>
</dbReference>
<dbReference type="GO" id="GO:0005886">
    <property type="term" value="C:plasma membrane"/>
    <property type="evidence" value="ECO:0007669"/>
    <property type="project" value="UniProtKB-SubCell"/>
</dbReference>
<keyword evidence="7 12" id="KW-0375">Hydrogen ion transport</keyword>
<evidence type="ECO:0000256" key="13">
    <source>
        <dbReference type="RuleBase" id="RU000483"/>
    </source>
</evidence>
<dbReference type="InterPro" id="IPR035908">
    <property type="entry name" value="F0_ATP_A_sf"/>
</dbReference>
<keyword evidence="14" id="KW-0378">Hydrolase</keyword>
<dbReference type="NCBIfam" id="NF004477">
    <property type="entry name" value="PRK05815.1-1"/>
    <property type="match status" value="1"/>
</dbReference>
<dbReference type="PROSITE" id="PS00449">
    <property type="entry name" value="ATPASE_A"/>
    <property type="match status" value="1"/>
</dbReference>
<evidence type="ECO:0000256" key="6">
    <source>
        <dbReference type="ARBA" id="ARBA00022692"/>
    </source>
</evidence>
<keyword evidence="8 12" id="KW-1133">Transmembrane helix</keyword>
<dbReference type="GO" id="GO:0046933">
    <property type="term" value="F:proton-transporting ATP synthase activity, rotational mechanism"/>
    <property type="evidence" value="ECO:0007669"/>
    <property type="project" value="UniProtKB-UniRule"/>
</dbReference>
<dbReference type="Proteomes" id="UP000066549">
    <property type="component" value="Chromosome"/>
</dbReference>
<feature type="transmembrane region" description="Helical" evidence="12">
    <location>
        <begin position="36"/>
        <end position="54"/>
    </location>
</feature>
<keyword evidence="3 12" id="KW-0813">Transport</keyword>
<dbReference type="GO" id="GO:0042777">
    <property type="term" value="P:proton motive force-driven plasma membrane ATP synthesis"/>
    <property type="evidence" value="ECO:0007669"/>
    <property type="project" value="TreeGrafter"/>
</dbReference>
<dbReference type="InterPro" id="IPR000568">
    <property type="entry name" value="ATP_synth_F0_asu"/>
</dbReference>
<dbReference type="Gene3D" id="1.20.120.220">
    <property type="entry name" value="ATP synthase, F0 complex, subunit A"/>
    <property type="match status" value="1"/>
</dbReference>
<evidence type="ECO:0000256" key="4">
    <source>
        <dbReference type="ARBA" id="ARBA00022475"/>
    </source>
</evidence>
<reference evidence="14 15" key="1">
    <citation type="submission" date="2015-03" db="EMBL/GenBank/DDBJ databases">
        <title>Comparative analysis of the OM43 clade including a novel species from Red Sea uncovers genomic and metabolic diversity among marine methylotrophs.</title>
        <authorList>
            <person name="Jimenez-Infante F."/>
            <person name="Ngugi D.K."/>
            <person name="Vinu M."/>
            <person name="Alam I."/>
            <person name="Kamau A."/>
            <person name="Blom J."/>
            <person name="Bajic V.B."/>
            <person name="Stingl U."/>
        </authorList>
    </citation>
    <scope>NUCLEOTIDE SEQUENCE [LARGE SCALE GENOMIC DNA]</scope>
    <source>
        <strain evidence="14 15">MBRSH7</strain>
    </source>
</reference>
<keyword evidence="4 12" id="KW-1003">Cell membrane</keyword>
<evidence type="ECO:0000256" key="7">
    <source>
        <dbReference type="ARBA" id="ARBA00022781"/>
    </source>
</evidence>
<feature type="transmembrane region" description="Helical" evidence="12">
    <location>
        <begin position="138"/>
        <end position="156"/>
    </location>
</feature>
<evidence type="ECO:0000313" key="15">
    <source>
        <dbReference type="Proteomes" id="UP000066549"/>
    </source>
</evidence>
<dbReference type="FunFam" id="1.20.120.220:FF:000002">
    <property type="entry name" value="ATP synthase subunit a"/>
    <property type="match status" value="1"/>
</dbReference>
<dbReference type="CDD" id="cd00310">
    <property type="entry name" value="ATP-synt_Fo_a_6"/>
    <property type="match status" value="1"/>
</dbReference>
<keyword evidence="15" id="KW-1185">Reference proteome</keyword>
<dbReference type="AlphaFoldDB" id="A0A0H4IZ83"/>
<dbReference type="PRINTS" id="PR00123">
    <property type="entry name" value="ATPASEA"/>
</dbReference>
<keyword evidence="9 12" id="KW-0406">Ion transport</keyword>
<evidence type="ECO:0000256" key="9">
    <source>
        <dbReference type="ARBA" id="ARBA00023065"/>
    </source>
</evidence>
<gene>
    <name evidence="12" type="primary">atpB</name>
    <name evidence="14" type="ORF">VI33_03515</name>
</gene>
<keyword evidence="6 12" id="KW-0812">Transmembrane</keyword>
<evidence type="ECO:0000256" key="10">
    <source>
        <dbReference type="ARBA" id="ARBA00023136"/>
    </source>
</evidence>